<reference evidence="2" key="2">
    <citation type="submission" date="2019-04" db="EMBL/GenBank/DDBJ databases">
        <title>Unravelling the molecular evolution of spider venoms.</title>
        <authorList>
            <person name="Pineda S."/>
        </authorList>
    </citation>
    <scope>NUCLEOTIDE SEQUENCE</scope>
</reference>
<evidence type="ECO:0000313" key="2">
    <source>
        <dbReference type="EMBL" id="SMD46629.1"/>
    </source>
</evidence>
<dbReference type="Gene3D" id="2.10.80.10">
    <property type="entry name" value="Lipase, subunit A"/>
    <property type="match status" value="1"/>
</dbReference>
<proteinExistence type="predicted"/>
<reference evidence="2" key="1">
    <citation type="submission" date="2017-03" db="EMBL/GenBank/DDBJ databases">
        <authorList>
            <person name="QRISCLOUD D."/>
        </authorList>
    </citation>
    <scope>NUCLEOTIDE SEQUENCE</scope>
</reference>
<feature type="chain" id="PRO_5019839585" evidence="1">
    <location>
        <begin position="26"/>
        <end position="109"/>
    </location>
</feature>
<dbReference type="EMBL" id="HAGR01000099">
    <property type="protein sequence ID" value="SMD46629.1"/>
    <property type="molecule type" value="Transcribed_RNA"/>
</dbReference>
<protein>
    <submittedName>
        <fullName evidence="2">U2-Hypotoxin-Hsp1a_1</fullName>
    </submittedName>
</protein>
<evidence type="ECO:0000256" key="1">
    <source>
        <dbReference type="SAM" id="SignalP"/>
    </source>
</evidence>
<accession>A0A482ZAR6</accession>
<name>A0A482ZAR6_9ARAC</name>
<sequence>MNLFEYPRLKFFLTMMLTLLATIECQEKCGRRYCNENECCAEPKPGYQSCEESREIGERCSVPPANGYLPRRCSCNKKFSCISGRCRDMTTTEIPATMEMTSPPTTDPE</sequence>
<keyword evidence="1" id="KW-0732">Signal</keyword>
<organism evidence="2">
    <name type="scientific">Hypochilus sp. SGP-2016</name>
    <dbReference type="NCBI Taxonomy" id="1905178"/>
    <lineage>
        <taxon>Eukaryota</taxon>
        <taxon>Metazoa</taxon>
        <taxon>Ecdysozoa</taxon>
        <taxon>Arthropoda</taxon>
        <taxon>Chelicerata</taxon>
        <taxon>Arachnida</taxon>
        <taxon>Araneae</taxon>
        <taxon>Araneomorphae</taxon>
        <taxon>Hypochilidae</taxon>
        <taxon>Hypochilus</taxon>
    </lineage>
</organism>
<feature type="signal peptide" evidence="1">
    <location>
        <begin position="1"/>
        <end position="25"/>
    </location>
</feature>
<dbReference type="AlphaFoldDB" id="A0A482ZAR6"/>